<dbReference type="AlphaFoldDB" id="A0A8J8WCZ1"/>
<protein>
    <submittedName>
        <fullName evidence="1">Uncharacterized protein</fullName>
    </submittedName>
</protein>
<accession>A0A8J8WCZ1</accession>
<dbReference type="Proteomes" id="UP000770661">
    <property type="component" value="Unassembled WGS sequence"/>
</dbReference>
<keyword evidence="2" id="KW-1185">Reference proteome</keyword>
<evidence type="ECO:0000313" key="1">
    <source>
        <dbReference type="EMBL" id="KAG0695115.1"/>
    </source>
</evidence>
<dbReference type="EMBL" id="JACEEZ010026055">
    <property type="protein sequence ID" value="KAG0695115.1"/>
    <property type="molecule type" value="Genomic_DNA"/>
</dbReference>
<organism evidence="1 2">
    <name type="scientific">Chionoecetes opilio</name>
    <name type="common">Atlantic snow crab</name>
    <name type="synonym">Cancer opilio</name>
    <dbReference type="NCBI Taxonomy" id="41210"/>
    <lineage>
        <taxon>Eukaryota</taxon>
        <taxon>Metazoa</taxon>
        <taxon>Ecdysozoa</taxon>
        <taxon>Arthropoda</taxon>
        <taxon>Crustacea</taxon>
        <taxon>Multicrustacea</taxon>
        <taxon>Malacostraca</taxon>
        <taxon>Eumalacostraca</taxon>
        <taxon>Eucarida</taxon>
        <taxon>Decapoda</taxon>
        <taxon>Pleocyemata</taxon>
        <taxon>Brachyura</taxon>
        <taxon>Eubrachyura</taxon>
        <taxon>Majoidea</taxon>
        <taxon>Majidae</taxon>
        <taxon>Chionoecetes</taxon>
    </lineage>
</organism>
<gene>
    <name evidence="1" type="ORF">GWK47_027050</name>
</gene>
<name>A0A8J8WCZ1_CHIOP</name>
<proteinExistence type="predicted"/>
<evidence type="ECO:0000313" key="2">
    <source>
        <dbReference type="Proteomes" id="UP000770661"/>
    </source>
</evidence>
<reference evidence="1" key="1">
    <citation type="submission" date="2020-07" db="EMBL/GenBank/DDBJ databases">
        <title>The High-quality genome of the commercially important snow crab, Chionoecetes opilio.</title>
        <authorList>
            <person name="Jeong J.-H."/>
            <person name="Ryu S."/>
        </authorList>
    </citation>
    <scope>NUCLEOTIDE SEQUENCE</scope>
    <source>
        <strain evidence="1">MADBK_172401_WGS</strain>
        <tissue evidence="1">Digestive gland</tissue>
    </source>
</reference>
<sequence length="125" mass="14100">MSGRVLPQRCRYHGSLQRESSRFQARTFASSFRHRSHYVGADALYRSGFRLPLGLGRLNSFPESIKYLWESRGSNTSSPLRTFLTTRLYSGAMPPERSENLLLRRLIGRGLPMAPGLVGLGTWGL</sequence>
<comment type="caution">
    <text evidence="1">The sequence shown here is derived from an EMBL/GenBank/DDBJ whole genome shotgun (WGS) entry which is preliminary data.</text>
</comment>